<gene>
    <name evidence="2" type="ORF">Sradi_7010200</name>
</gene>
<name>A0AAW2JDJ5_SESRA</name>
<feature type="compositionally biased region" description="Basic residues" evidence="1">
    <location>
        <begin position="56"/>
        <end position="67"/>
    </location>
</feature>
<reference evidence="2" key="2">
    <citation type="journal article" date="2024" name="Plant">
        <title>Genomic evolution and insights into agronomic trait innovations of Sesamum species.</title>
        <authorList>
            <person name="Miao H."/>
            <person name="Wang L."/>
            <person name="Qu L."/>
            <person name="Liu H."/>
            <person name="Sun Y."/>
            <person name="Le M."/>
            <person name="Wang Q."/>
            <person name="Wei S."/>
            <person name="Zheng Y."/>
            <person name="Lin W."/>
            <person name="Duan Y."/>
            <person name="Cao H."/>
            <person name="Xiong S."/>
            <person name="Wang X."/>
            <person name="Wei L."/>
            <person name="Li C."/>
            <person name="Ma Q."/>
            <person name="Ju M."/>
            <person name="Zhao R."/>
            <person name="Li G."/>
            <person name="Mu C."/>
            <person name="Tian Q."/>
            <person name="Mei H."/>
            <person name="Zhang T."/>
            <person name="Gao T."/>
            <person name="Zhang H."/>
        </authorList>
    </citation>
    <scope>NUCLEOTIDE SEQUENCE</scope>
    <source>
        <strain evidence="2">G02</strain>
    </source>
</reference>
<evidence type="ECO:0000313" key="2">
    <source>
        <dbReference type="EMBL" id="KAL0291873.1"/>
    </source>
</evidence>
<sequence length="87" mass="9762">MNEMSYTQMLSVAGISAANMATSALFGREESSVTSGLKGFVRSEGKTVNRNSLYSRTHRPRSNRLKRYGICNKVSNKGRRKKGNRFQ</sequence>
<evidence type="ECO:0000256" key="1">
    <source>
        <dbReference type="SAM" id="MobiDB-lite"/>
    </source>
</evidence>
<reference evidence="2" key="1">
    <citation type="submission" date="2020-06" db="EMBL/GenBank/DDBJ databases">
        <authorList>
            <person name="Li T."/>
            <person name="Hu X."/>
            <person name="Zhang T."/>
            <person name="Song X."/>
            <person name="Zhang H."/>
            <person name="Dai N."/>
            <person name="Sheng W."/>
            <person name="Hou X."/>
            <person name="Wei L."/>
        </authorList>
    </citation>
    <scope>NUCLEOTIDE SEQUENCE</scope>
    <source>
        <strain evidence="2">G02</strain>
        <tissue evidence="2">Leaf</tissue>
    </source>
</reference>
<feature type="region of interest" description="Disordered" evidence="1">
    <location>
        <begin position="51"/>
        <end position="87"/>
    </location>
</feature>
<feature type="compositionally biased region" description="Basic residues" evidence="1">
    <location>
        <begin position="76"/>
        <end position="87"/>
    </location>
</feature>
<accession>A0AAW2JDJ5</accession>
<dbReference type="EMBL" id="JACGWJ010000488">
    <property type="protein sequence ID" value="KAL0291873.1"/>
    <property type="molecule type" value="Genomic_DNA"/>
</dbReference>
<organism evidence="2">
    <name type="scientific">Sesamum radiatum</name>
    <name type="common">Black benniseed</name>
    <dbReference type="NCBI Taxonomy" id="300843"/>
    <lineage>
        <taxon>Eukaryota</taxon>
        <taxon>Viridiplantae</taxon>
        <taxon>Streptophyta</taxon>
        <taxon>Embryophyta</taxon>
        <taxon>Tracheophyta</taxon>
        <taxon>Spermatophyta</taxon>
        <taxon>Magnoliopsida</taxon>
        <taxon>eudicotyledons</taxon>
        <taxon>Gunneridae</taxon>
        <taxon>Pentapetalae</taxon>
        <taxon>asterids</taxon>
        <taxon>lamiids</taxon>
        <taxon>Lamiales</taxon>
        <taxon>Pedaliaceae</taxon>
        <taxon>Sesamum</taxon>
    </lineage>
</organism>
<comment type="caution">
    <text evidence="2">The sequence shown here is derived from an EMBL/GenBank/DDBJ whole genome shotgun (WGS) entry which is preliminary data.</text>
</comment>
<dbReference type="AlphaFoldDB" id="A0AAW2JDJ5"/>
<protein>
    <submittedName>
        <fullName evidence="2">Uncharacterized protein</fullName>
    </submittedName>
</protein>
<proteinExistence type="predicted"/>